<evidence type="ECO:0000313" key="4">
    <source>
        <dbReference type="EMBL" id="KPU52860.1"/>
    </source>
</evidence>
<feature type="domain" description="OmpR/PhoB-type" evidence="3">
    <location>
        <begin position="141"/>
        <end position="240"/>
    </location>
</feature>
<dbReference type="AlphaFoldDB" id="A0A0P9AS81"/>
<dbReference type="PROSITE" id="PS51755">
    <property type="entry name" value="OMPR_PHOB"/>
    <property type="match status" value="1"/>
</dbReference>
<dbReference type="CDD" id="cd00383">
    <property type="entry name" value="trans_reg_C"/>
    <property type="match status" value="1"/>
</dbReference>
<dbReference type="RefSeq" id="WP_057400250.1">
    <property type="nucleotide sequence ID" value="NZ_LJXB01000092.1"/>
</dbReference>
<name>A0A0P9AS81_PSEFL</name>
<reference evidence="4 5" key="1">
    <citation type="submission" date="2015-09" db="EMBL/GenBank/DDBJ databases">
        <authorList>
            <person name="Jackson K.R."/>
            <person name="Lunt B.L."/>
            <person name="Fisher J.N.B."/>
            <person name="Gardner A.V."/>
            <person name="Bailey M.E."/>
            <person name="Deus L.M."/>
            <person name="Earl A.S."/>
            <person name="Gibby P.D."/>
            <person name="Hartmann K.A."/>
            <person name="Liu J.E."/>
            <person name="Manci A.M."/>
            <person name="Nielsen D.A."/>
            <person name="Solomon M.B."/>
            <person name="Breakwell D.P."/>
            <person name="Burnett S.H."/>
            <person name="Grose J.H."/>
        </authorList>
    </citation>
    <scope>NUCLEOTIDE SEQUENCE [LARGE SCALE GENOMIC DNA]</scope>
    <source>
        <strain evidence="4 5">S613</strain>
    </source>
</reference>
<sequence>MMLTGNITTTGHSDVKEETGILTIGRTHTLAEGFRELVASHAGKDIAVDATCYSNSFKRNRNPDSYRAIFIVIDSPQAFVESLTLVESIRAENLTSIIFIAITGRGTYNKMKYYLAGADYCINCDTSTGENTDALSEFFNSPEWKKKHNLLLDPTRMCLIGDYKKLDVSFAEMKILEAFSQTKSQILSHDEIARIMGLNINFYDPRALEKSISRLRGKIKGMYGTNAIQSIRGHGYRLIRGLISTT</sequence>
<dbReference type="Gene3D" id="1.10.10.10">
    <property type="entry name" value="Winged helix-like DNA-binding domain superfamily/Winged helix DNA-binding domain"/>
    <property type="match status" value="1"/>
</dbReference>
<organism evidence="4 5">
    <name type="scientific">Pseudomonas fluorescens</name>
    <dbReference type="NCBI Taxonomy" id="294"/>
    <lineage>
        <taxon>Bacteria</taxon>
        <taxon>Pseudomonadati</taxon>
        <taxon>Pseudomonadota</taxon>
        <taxon>Gammaproteobacteria</taxon>
        <taxon>Pseudomonadales</taxon>
        <taxon>Pseudomonadaceae</taxon>
        <taxon>Pseudomonas</taxon>
    </lineage>
</organism>
<evidence type="ECO:0000313" key="5">
    <source>
        <dbReference type="Proteomes" id="UP000050349"/>
    </source>
</evidence>
<dbReference type="OrthoDB" id="7019543at2"/>
<dbReference type="InterPro" id="IPR016032">
    <property type="entry name" value="Sig_transdc_resp-reg_C-effctor"/>
</dbReference>
<evidence type="ECO:0000259" key="3">
    <source>
        <dbReference type="PROSITE" id="PS51755"/>
    </source>
</evidence>
<dbReference type="InterPro" id="IPR001867">
    <property type="entry name" value="OmpR/PhoB-type_DNA-bd"/>
</dbReference>
<dbReference type="GO" id="GO:0000160">
    <property type="term" value="P:phosphorelay signal transduction system"/>
    <property type="evidence" value="ECO:0007669"/>
    <property type="project" value="InterPro"/>
</dbReference>
<protein>
    <recommendedName>
        <fullName evidence="3">OmpR/PhoB-type domain-containing protein</fullName>
    </recommendedName>
</protein>
<dbReference type="PATRIC" id="fig|294.162.peg.5648"/>
<dbReference type="Pfam" id="PF00486">
    <property type="entry name" value="Trans_reg_C"/>
    <property type="match status" value="1"/>
</dbReference>
<feature type="DNA-binding region" description="OmpR/PhoB-type" evidence="2">
    <location>
        <begin position="141"/>
        <end position="240"/>
    </location>
</feature>
<comment type="caution">
    <text evidence="4">The sequence shown here is derived from an EMBL/GenBank/DDBJ whole genome shotgun (WGS) entry which is preliminary data.</text>
</comment>
<keyword evidence="1 2" id="KW-0238">DNA-binding</keyword>
<evidence type="ECO:0000256" key="1">
    <source>
        <dbReference type="ARBA" id="ARBA00023125"/>
    </source>
</evidence>
<gene>
    <name evidence="4" type="ORF">AN403_697</name>
</gene>
<dbReference type="EMBL" id="LJXB01000092">
    <property type="protein sequence ID" value="KPU52860.1"/>
    <property type="molecule type" value="Genomic_DNA"/>
</dbReference>
<dbReference type="Proteomes" id="UP000050349">
    <property type="component" value="Unassembled WGS sequence"/>
</dbReference>
<proteinExistence type="predicted"/>
<evidence type="ECO:0000256" key="2">
    <source>
        <dbReference type="PROSITE-ProRule" id="PRU01091"/>
    </source>
</evidence>
<dbReference type="SMART" id="SM00862">
    <property type="entry name" value="Trans_reg_C"/>
    <property type="match status" value="1"/>
</dbReference>
<dbReference type="GO" id="GO:0006355">
    <property type="term" value="P:regulation of DNA-templated transcription"/>
    <property type="evidence" value="ECO:0007669"/>
    <property type="project" value="InterPro"/>
</dbReference>
<accession>A0A0P9AS81</accession>
<dbReference type="GO" id="GO:0003677">
    <property type="term" value="F:DNA binding"/>
    <property type="evidence" value="ECO:0007669"/>
    <property type="project" value="UniProtKB-UniRule"/>
</dbReference>
<dbReference type="InterPro" id="IPR036388">
    <property type="entry name" value="WH-like_DNA-bd_sf"/>
</dbReference>
<dbReference type="SUPFAM" id="SSF46894">
    <property type="entry name" value="C-terminal effector domain of the bipartite response regulators"/>
    <property type="match status" value="1"/>
</dbReference>